<keyword evidence="2" id="KW-0472">Membrane</keyword>
<keyword evidence="2" id="KW-1133">Transmembrane helix</keyword>
<protein>
    <submittedName>
        <fullName evidence="3">Uncharacterized protein</fullName>
    </submittedName>
</protein>
<sequence>MPTLNRQLSKIPCSRNLGFFFLTFTVSAFVIQLLFTNNYVDFLWQKTESSTETNSEHEFNLLSQLLQQHPLVSNIDELERYVFFDDNRDSGGKSNSNSNTNADKKMCGRYWIYENLGLVLVAMNIPKAYNDSDYMQPSYLYLTNINANHKLNPWESFQNLTIFVSIHGTLESYGGIAQPVLLGLTPQRMVWKFPYIFTIDRNECEVILKYVYWNGHMDINMSRCDYQREQRVNVPQSNTSNNNKTTITTTTTATTTTTTATTKPLWVELYRVPQEWKFYDEVDSCCEMCTRVRDCDVWHSLDNGGVDRCVLYQKATNNHLPAKPAKLSSATSSSSLSKNGGDGTSWFKPESDFVAGYSRHEKTAFYLGDMMNVHWLTRDCYNQRWDRIYGSGKK</sequence>
<evidence type="ECO:0000313" key="4">
    <source>
        <dbReference type="Proteomes" id="UP000023152"/>
    </source>
</evidence>
<dbReference type="Proteomes" id="UP000023152">
    <property type="component" value="Unassembled WGS sequence"/>
</dbReference>
<comment type="caution">
    <text evidence="3">The sequence shown here is derived from an EMBL/GenBank/DDBJ whole genome shotgun (WGS) entry which is preliminary data.</text>
</comment>
<evidence type="ECO:0000256" key="2">
    <source>
        <dbReference type="SAM" id="Phobius"/>
    </source>
</evidence>
<keyword evidence="2" id="KW-0812">Transmembrane</keyword>
<accession>X6LFM3</accession>
<reference evidence="3 4" key="1">
    <citation type="journal article" date="2013" name="Curr. Biol.">
        <title>The Genome of the Foraminiferan Reticulomyxa filosa.</title>
        <authorList>
            <person name="Glockner G."/>
            <person name="Hulsmann N."/>
            <person name="Schleicher M."/>
            <person name="Noegel A.A."/>
            <person name="Eichinger L."/>
            <person name="Gallinger C."/>
            <person name="Pawlowski J."/>
            <person name="Sierra R."/>
            <person name="Euteneuer U."/>
            <person name="Pillet L."/>
            <person name="Moustafa A."/>
            <person name="Platzer M."/>
            <person name="Groth M."/>
            <person name="Szafranski K."/>
            <person name="Schliwa M."/>
        </authorList>
    </citation>
    <scope>NUCLEOTIDE SEQUENCE [LARGE SCALE GENOMIC DNA]</scope>
</reference>
<keyword evidence="4" id="KW-1185">Reference proteome</keyword>
<dbReference type="AlphaFoldDB" id="X6LFM3"/>
<feature type="transmembrane region" description="Helical" evidence="2">
    <location>
        <begin position="16"/>
        <end position="35"/>
    </location>
</feature>
<evidence type="ECO:0000256" key="1">
    <source>
        <dbReference type="SAM" id="MobiDB-lite"/>
    </source>
</evidence>
<name>X6LFM3_RETFI</name>
<evidence type="ECO:0000313" key="3">
    <source>
        <dbReference type="EMBL" id="ETO00793.1"/>
    </source>
</evidence>
<proteinExistence type="predicted"/>
<feature type="region of interest" description="Disordered" evidence="1">
    <location>
        <begin position="322"/>
        <end position="343"/>
    </location>
</feature>
<gene>
    <name evidence="3" type="ORF">RFI_36649</name>
</gene>
<dbReference type="EMBL" id="ASPP01040033">
    <property type="protein sequence ID" value="ETO00793.1"/>
    <property type="molecule type" value="Genomic_DNA"/>
</dbReference>
<feature type="compositionally biased region" description="Low complexity" evidence="1">
    <location>
        <begin position="322"/>
        <end position="338"/>
    </location>
</feature>
<feature type="non-terminal residue" evidence="3">
    <location>
        <position position="394"/>
    </location>
</feature>
<organism evidence="3 4">
    <name type="scientific">Reticulomyxa filosa</name>
    <dbReference type="NCBI Taxonomy" id="46433"/>
    <lineage>
        <taxon>Eukaryota</taxon>
        <taxon>Sar</taxon>
        <taxon>Rhizaria</taxon>
        <taxon>Retaria</taxon>
        <taxon>Foraminifera</taxon>
        <taxon>Monothalamids</taxon>
        <taxon>Reticulomyxidae</taxon>
        <taxon>Reticulomyxa</taxon>
    </lineage>
</organism>